<comment type="caution">
    <text evidence="3">The sequence shown here is derived from an EMBL/GenBank/DDBJ whole genome shotgun (WGS) entry which is preliminary data.</text>
</comment>
<feature type="domain" description="D-isomer specific 2-hydroxyacid dehydrogenase NAD-binding" evidence="1">
    <location>
        <begin position="154"/>
        <end position="248"/>
    </location>
</feature>
<dbReference type="GO" id="GO:0051287">
    <property type="term" value="F:NAD binding"/>
    <property type="evidence" value="ECO:0007669"/>
    <property type="project" value="InterPro"/>
</dbReference>
<dbReference type="AlphaFoldDB" id="U2KB71"/>
<proteinExistence type="predicted"/>
<evidence type="ECO:0000313" key="4">
    <source>
        <dbReference type="Proteomes" id="UP000016662"/>
    </source>
</evidence>
<dbReference type="InterPro" id="IPR031629">
    <property type="entry name" value="DpaA_N"/>
</dbReference>
<reference evidence="3 4" key="1">
    <citation type="submission" date="2013-07" db="EMBL/GenBank/DDBJ databases">
        <authorList>
            <person name="Weinstock G."/>
            <person name="Sodergren E."/>
            <person name="Wylie T."/>
            <person name="Fulton L."/>
            <person name="Fulton R."/>
            <person name="Fronick C."/>
            <person name="O'Laughlin M."/>
            <person name="Godfrey J."/>
            <person name="Miner T."/>
            <person name="Herter B."/>
            <person name="Appelbaum E."/>
            <person name="Cordes M."/>
            <person name="Lek S."/>
            <person name="Wollam A."/>
            <person name="Pepin K.H."/>
            <person name="Palsikar V.B."/>
            <person name="Mitreva M."/>
            <person name="Wilson R.K."/>
        </authorList>
    </citation>
    <scope>NUCLEOTIDE SEQUENCE [LARGE SCALE GENOMIC DNA]</scope>
    <source>
        <strain evidence="3 4">ATCC 27760</strain>
    </source>
</reference>
<dbReference type="EMBL" id="AWVF01000383">
    <property type="protein sequence ID" value="ERJ89355.1"/>
    <property type="molecule type" value="Genomic_DNA"/>
</dbReference>
<dbReference type="eggNOG" id="COG0111">
    <property type="taxonomic scope" value="Bacteria"/>
</dbReference>
<name>U2KB71_9FIRM</name>
<accession>U2KB71</accession>
<dbReference type="InterPro" id="IPR036291">
    <property type="entry name" value="NAD(P)-bd_dom_sf"/>
</dbReference>
<dbReference type="STRING" id="411473.RUMCAL_02958"/>
<dbReference type="Proteomes" id="UP000016662">
    <property type="component" value="Unassembled WGS sequence"/>
</dbReference>
<dbReference type="HOGENOM" id="CLU_082687_0_0_9"/>
<dbReference type="InterPro" id="IPR006140">
    <property type="entry name" value="D-isomer_DH_NAD-bd"/>
</dbReference>
<organism evidence="3 4">
    <name type="scientific">Ruminococcus callidus ATCC 27760</name>
    <dbReference type="NCBI Taxonomy" id="411473"/>
    <lineage>
        <taxon>Bacteria</taxon>
        <taxon>Bacillati</taxon>
        <taxon>Bacillota</taxon>
        <taxon>Clostridia</taxon>
        <taxon>Eubacteriales</taxon>
        <taxon>Oscillospiraceae</taxon>
        <taxon>Ruminococcus</taxon>
    </lineage>
</organism>
<keyword evidence="4" id="KW-1185">Reference proteome</keyword>
<feature type="domain" description="Dipicolinate synthase subunit A N-terminal" evidence="2">
    <location>
        <begin position="20"/>
        <end position="129"/>
    </location>
</feature>
<sequence>MENPDFQQAEETCMKSDKVILVAGGDLRQQYAAQRLRQKTGAAVWTVGLPAQPNLHFAETPAEVPAYDVLVLPVLAGSSGETVPAPFGTSPLSLPELAAQGKPAALVAGGGCSGVAHWFEAAGMTVTDYLRREELCLANAVPTAEGAIRIAIEETARTLHGASALVVGYGRIGMALAPRLRALGMQTKICARRCETRALAQMQGFSAVPVSALAQRAAAADVIFNTVPVLLLSETVLKALPPETLVIDLASRPGGTDFDAAKRLGIRVVWALALPPEVRRCHIPEKAISAEFHRKNVEKSVESVLNSEKRLRNCEKATKTGIISSKEF</sequence>
<dbReference type="SUPFAM" id="SSF51735">
    <property type="entry name" value="NAD(P)-binding Rossmann-fold domains"/>
    <property type="match status" value="1"/>
</dbReference>
<dbReference type="Pfam" id="PF16924">
    <property type="entry name" value="DpaA_N"/>
    <property type="match status" value="1"/>
</dbReference>
<dbReference type="Pfam" id="PF02826">
    <property type="entry name" value="2-Hacid_dh_C"/>
    <property type="match status" value="1"/>
</dbReference>
<evidence type="ECO:0000313" key="3">
    <source>
        <dbReference type="EMBL" id="ERJ89355.1"/>
    </source>
</evidence>
<gene>
    <name evidence="3" type="ORF">RUMCAL_02958</name>
</gene>
<protein>
    <submittedName>
        <fullName evidence="3">Putative dipicolinic acid synthetase, A subunit</fullName>
    </submittedName>
</protein>
<dbReference type="PATRIC" id="fig|411473.3.peg.2484"/>
<dbReference type="Gene3D" id="3.40.50.720">
    <property type="entry name" value="NAD(P)-binding Rossmann-like Domain"/>
    <property type="match status" value="1"/>
</dbReference>
<evidence type="ECO:0000259" key="1">
    <source>
        <dbReference type="Pfam" id="PF02826"/>
    </source>
</evidence>
<evidence type="ECO:0000259" key="2">
    <source>
        <dbReference type="Pfam" id="PF16924"/>
    </source>
</evidence>